<dbReference type="RefSeq" id="WP_146925310.1">
    <property type="nucleotide sequence ID" value="NZ_BJUB01000001.1"/>
</dbReference>
<organism evidence="1 2">
    <name type="scientific">Cellulomonas xylanilytica</name>
    <dbReference type="NCBI Taxonomy" id="233583"/>
    <lineage>
        <taxon>Bacteria</taxon>
        <taxon>Bacillati</taxon>
        <taxon>Actinomycetota</taxon>
        <taxon>Actinomycetes</taxon>
        <taxon>Micrococcales</taxon>
        <taxon>Cellulomonadaceae</taxon>
        <taxon>Cellulomonas</taxon>
    </lineage>
</organism>
<evidence type="ECO:0000313" key="2">
    <source>
        <dbReference type="Proteomes" id="UP000321118"/>
    </source>
</evidence>
<protein>
    <recommendedName>
        <fullName evidence="3">Phage tail protein</fullName>
    </recommendedName>
</protein>
<evidence type="ECO:0000313" key="1">
    <source>
        <dbReference type="EMBL" id="GEK19809.1"/>
    </source>
</evidence>
<dbReference type="AlphaFoldDB" id="A0A510UYX3"/>
<dbReference type="NCBIfam" id="TIGR02241">
    <property type="entry name" value="conserved hypothetical phage tail region protein"/>
    <property type="match status" value="1"/>
</dbReference>
<evidence type="ECO:0008006" key="3">
    <source>
        <dbReference type="Google" id="ProtNLM"/>
    </source>
</evidence>
<dbReference type="GO" id="GO:0005198">
    <property type="term" value="F:structural molecule activity"/>
    <property type="evidence" value="ECO:0007669"/>
    <property type="project" value="InterPro"/>
</dbReference>
<accession>A0A510UYX3</accession>
<dbReference type="Proteomes" id="UP000321118">
    <property type="component" value="Unassembled WGS sequence"/>
</dbReference>
<dbReference type="InterPro" id="IPR011747">
    <property type="entry name" value="CHP02241"/>
</dbReference>
<proteinExistence type="predicted"/>
<comment type="caution">
    <text evidence="1">The sequence shown here is derived from an EMBL/GenBank/DDBJ whole genome shotgun (WGS) entry which is preliminary data.</text>
</comment>
<sequence length="144" mass="15891">MANDTNPVNTMRFDVTIDGHDIGSFTAIDGLSAQYEVKTYAEGGENGFVHRLPGRLSYGTIKLTRPVEMRTRALGEWFREVAKGQATKAHTAAIMAMNDNRATVITWEFEGVWPVSYKGPSFAAEGGKVATEVFEFAHDGWKES</sequence>
<dbReference type="EMBL" id="BJUB01000001">
    <property type="protein sequence ID" value="GEK19809.1"/>
    <property type="molecule type" value="Genomic_DNA"/>
</dbReference>
<keyword evidence="2" id="KW-1185">Reference proteome</keyword>
<dbReference type="InterPro" id="IPR010667">
    <property type="entry name" value="Phage_T4_Gp19"/>
</dbReference>
<dbReference type="PANTHER" id="PTHR38009">
    <property type="entry name" value="CONSERVED HYPOTHETICAL PHAGE TAIL PROTEIN"/>
    <property type="match status" value="1"/>
</dbReference>
<dbReference type="Pfam" id="PF06841">
    <property type="entry name" value="Phage_T4_gp19"/>
    <property type="match status" value="1"/>
</dbReference>
<name>A0A510UYX3_9CELL</name>
<dbReference type="PANTHER" id="PTHR38009:SF1">
    <property type="entry name" value="CONSERVED HYPOTHETICAL PHAGE TAIL PROTEIN"/>
    <property type="match status" value="1"/>
</dbReference>
<dbReference type="OrthoDB" id="9799891at2"/>
<gene>
    <name evidence="1" type="ORF">CXY01_03290</name>
</gene>
<reference evidence="1 2" key="1">
    <citation type="submission" date="2019-07" db="EMBL/GenBank/DDBJ databases">
        <title>Whole genome shotgun sequence of Cellulomonas xylanilytica NBRC 101102.</title>
        <authorList>
            <person name="Hosoyama A."/>
            <person name="Uohara A."/>
            <person name="Ohji S."/>
            <person name="Ichikawa N."/>
        </authorList>
    </citation>
    <scope>NUCLEOTIDE SEQUENCE [LARGE SCALE GENOMIC DNA]</scope>
    <source>
        <strain evidence="1 2">NBRC 101102</strain>
    </source>
</reference>